<organism evidence="2 3">
    <name type="scientific">Vibrio viridaestus</name>
    <dbReference type="NCBI Taxonomy" id="2487322"/>
    <lineage>
        <taxon>Bacteria</taxon>
        <taxon>Pseudomonadati</taxon>
        <taxon>Pseudomonadota</taxon>
        <taxon>Gammaproteobacteria</taxon>
        <taxon>Vibrionales</taxon>
        <taxon>Vibrionaceae</taxon>
        <taxon>Vibrio</taxon>
    </lineage>
</organism>
<gene>
    <name evidence="2" type="ORF">EES38_07785</name>
</gene>
<dbReference type="InterPro" id="IPR007410">
    <property type="entry name" value="LpqE-like"/>
</dbReference>
<feature type="signal peptide" evidence="1">
    <location>
        <begin position="1"/>
        <end position="23"/>
    </location>
</feature>
<proteinExistence type="predicted"/>
<dbReference type="OrthoDB" id="9796962at2"/>
<keyword evidence="1" id="KW-0732">Signal</keyword>
<dbReference type="RefSeq" id="WP_124936619.1">
    <property type="nucleotide sequence ID" value="NZ_RJVQ01000003.1"/>
</dbReference>
<dbReference type="InterPro" id="IPR036182">
    <property type="entry name" value="PCuAC_sf"/>
</dbReference>
<dbReference type="Proteomes" id="UP000281112">
    <property type="component" value="Unassembled WGS sequence"/>
</dbReference>
<evidence type="ECO:0000256" key="1">
    <source>
        <dbReference type="SAM" id="SignalP"/>
    </source>
</evidence>
<dbReference type="Pfam" id="PF04314">
    <property type="entry name" value="PCuAC"/>
    <property type="match status" value="1"/>
</dbReference>
<keyword evidence="3" id="KW-1185">Reference proteome</keyword>
<protein>
    <submittedName>
        <fullName evidence="2">Copper chaperone PCu(A)C</fullName>
    </submittedName>
</protein>
<dbReference type="EMBL" id="RJVQ01000003">
    <property type="protein sequence ID" value="RQW63148.1"/>
    <property type="molecule type" value="Genomic_DNA"/>
</dbReference>
<dbReference type="InterPro" id="IPR058248">
    <property type="entry name" value="Lxx211020-like"/>
</dbReference>
<evidence type="ECO:0000313" key="3">
    <source>
        <dbReference type="Proteomes" id="UP000281112"/>
    </source>
</evidence>
<accession>A0A3N9TFW4</accession>
<reference evidence="2 3" key="1">
    <citation type="submission" date="2018-11" db="EMBL/GenBank/DDBJ databases">
        <title>Vibrio LJC006 sp. nov., isolated from seawater during the bloom of the enteromorpha.</title>
        <authorList>
            <person name="Liang J."/>
        </authorList>
    </citation>
    <scope>NUCLEOTIDE SEQUENCE [LARGE SCALE GENOMIC DNA]</scope>
    <source>
        <strain evidence="2 3">LJC006</strain>
    </source>
</reference>
<evidence type="ECO:0000313" key="2">
    <source>
        <dbReference type="EMBL" id="RQW63148.1"/>
    </source>
</evidence>
<dbReference type="AlphaFoldDB" id="A0A3N9TFW4"/>
<dbReference type="Gene3D" id="2.60.40.1890">
    <property type="entry name" value="PCu(A)C copper chaperone"/>
    <property type="match status" value="1"/>
</dbReference>
<dbReference type="PANTHER" id="PTHR36302">
    <property type="entry name" value="BLR7088 PROTEIN"/>
    <property type="match status" value="1"/>
</dbReference>
<sequence>MCLRKLGSFILLLSLILPFSSQAQTDSWLQQHVVISHPQLLQMLDRATSTSARLSIENQTGKPLFINHAECEGFEKVMIHKTSFKNGVQKMEEIPQLMIADGKRQRLTANGIHLMFMQPKRTFNIGEFLKMVVQTNQGTFFVLLEVVPHKIR</sequence>
<dbReference type="SUPFAM" id="SSF110087">
    <property type="entry name" value="DR1885-like metal-binding protein"/>
    <property type="match status" value="1"/>
</dbReference>
<name>A0A3N9TFW4_9VIBR</name>
<comment type="caution">
    <text evidence="2">The sequence shown here is derived from an EMBL/GenBank/DDBJ whole genome shotgun (WGS) entry which is preliminary data.</text>
</comment>
<feature type="chain" id="PRO_5018052201" evidence="1">
    <location>
        <begin position="24"/>
        <end position="152"/>
    </location>
</feature>
<dbReference type="PANTHER" id="PTHR36302:SF1">
    <property type="entry name" value="COPPER CHAPERONE PCU(A)C"/>
    <property type="match status" value="1"/>
</dbReference>